<dbReference type="EC" id="3.1.-.-" evidence="1"/>
<accession>A0A517VDD1</accession>
<dbReference type="Gene3D" id="2.30.30.110">
    <property type="match status" value="1"/>
</dbReference>
<evidence type="ECO:0000313" key="1">
    <source>
        <dbReference type="EMBL" id="QDT91010.1"/>
    </source>
</evidence>
<dbReference type="SUPFAM" id="SSF50118">
    <property type="entry name" value="Cell growth inhibitor/plasmid maintenance toxic component"/>
    <property type="match status" value="1"/>
</dbReference>
<protein>
    <submittedName>
        <fullName evidence="1">mRNA interferase EndoA</fullName>
        <ecNumber evidence="1">3.1.-.-</ecNumber>
    </submittedName>
</protein>
<dbReference type="OrthoDB" id="129822at2"/>
<name>A0A517VDD1_9PLAN</name>
<organism evidence="1 2">
    <name type="scientific">Gimesia algae</name>
    <dbReference type="NCBI Taxonomy" id="2527971"/>
    <lineage>
        <taxon>Bacteria</taxon>
        <taxon>Pseudomonadati</taxon>
        <taxon>Planctomycetota</taxon>
        <taxon>Planctomycetia</taxon>
        <taxon>Planctomycetales</taxon>
        <taxon>Planctomycetaceae</taxon>
        <taxon>Gimesia</taxon>
    </lineage>
</organism>
<gene>
    <name evidence="1" type="primary">ndoA_1</name>
    <name evidence="1" type="ORF">Pan161_26640</name>
</gene>
<dbReference type="PANTHER" id="PTHR33988:SF2">
    <property type="entry name" value="ENDORIBONUCLEASE MAZF"/>
    <property type="match status" value="1"/>
</dbReference>
<dbReference type="GO" id="GO:0004521">
    <property type="term" value="F:RNA endonuclease activity"/>
    <property type="evidence" value="ECO:0007669"/>
    <property type="project" value="TreeGrafter"/>
</dbReference>
<dbReference type="RefSeq" id="WP_145227391.1">
    <property type="nucleotide sequence ID" value="NZ_CP036343.1"/>
</dbReference>
<keyword evidence="2" id="KW-1185">Reference proteome</keyword>
<dbReference type="KEGG" id="gax:Pan161_26640"/>
<dbReference type="PANTHER" id="PTHR33988">
    <property type="entry name" value="ENDORIBONUCLEASE MAZF-RELATED"/>
    <property type="match status" value="1"/>
</dbReference>
<proteinExistence type="predicted"/>
<sequence>MRSNLVIVDFRSTIPSAGVRPALVVQNNRDNTRMSNTIVVQVTTTIRRSIENTQLLIDQQHPDWKQSGLRRPSVINCSNIYTIRQQHIAKVIGSLSATTMEQINHCLRTALEL</sequence>
<reference evidence="1 2" key="1">
    <citation type="submission" date="2019-02" db="EMBL/GenBank/DDBJ databases">
        <title>Deep-cultivation of Planctomycetes and their phenomic and genomic characterization uncovers novel biology.</title>
        <authorList>
            <person name="Wiegand S."/>
            <person name="Jogler M."/>
            <person name="Boedeker C."/>
            <person name="Pinto D."/>
            <person name="Vollmers J."/>
            <person name="Rivas-Marin E."/>
            <person name="Kohn T."/>
            <person name="Peeters S.H."/>
            <person name="Heuer A."/>
            <person name="Rast P."/>
            <person name="Oberbeckmann S."/>
            <person name="Bunk B."/>
            <person name="Jeske O."/>
            <person name="Meyerdierks A."/>
            <person name="Storesund J.E."/>
            <person name="Kallscheuer N."/>
            <person name="Luecker S."/>
            <person name="Lage O.M."/>
            <person name="Pohl T."/>
            <person name="Merkel B.J."/>
            <person name="Hornburger P."/>
            <person name="Mueller R.-W."/>
            <person name="Bruemmer F."/>
            <person name="Labrenz M."/>
            <person name="Spormann A.M."/>
            <person name="Op den Camp H."/>
            <person name="Overmann J."/>
            <person name="Amann R."/>
            <person name="Jetten M.S.M."/>
            <person name="Mascher T."/>
            <person name="Medema M.H."/>
            <person name="Devos D.P."/>
            <person name="Kaster A.-K."/>
            <person name="Ovreas L."/>
            <person name="Rohde M."/>
            <person name="Galperin M.Y."/>
            <person name="Jogler C."/>
        </authorList>
    </citation>
    <scope>NUCLEOTIDE SEQUENCE [LARGE SCALE GENOMIC DNA]</scope>
    <source>
        <strain evidence="1 2">Pan161</strain>
    </source>
</reference>
<dbReference type="GO" id="GO:0016075">
    <property type="term" value="P:rRNA catabolic process"/>
    <property type="evidence" value="ECO:0007669"/>
    <property type="project" value="TreeGrafter"/>
</dbReference>
<dbReference type="GO" id="GO:0003677">
    <property type="term" value="F:DNA binding"/>
    <property type="evidence" value="ECO:0007669"/>
    <property type="project" value="InterPro"/>
</dbReference>
<dbReference type="Proteomes" id="UP000316855">
    <property type="component" value="Chromosome"/>
</dbReference>
<dbReference type="GO" id="GO:0006402">
    <property type="term" value="P:mRNA catabolic process"/>
    <property type="evidence" value="ECO:0007669"/>
    <property type="project" value="TreeGrafter"/>
</dbReference>
<dbReference type="AlphaFoldDB" id="A0A517VDD1"/>
<dbReference type="GO" id="GO:0016787">
    <property type="term" value="F:hydrolase activity"/>
    <property type="evidence" value="ECO:0007669"/>
    <property type="project" value="UniProtKB-KW"/>
</dbReference>
<keyword evidence="1" id="KW-0378">Hydrolase</keyword>
<evidence type="ECO:0000313" key="2">
    <source>
        <dbReference type="Proteomes" id="UP000316855"/>
    </source>
</evidence>
<dbReference type="InterPro" id="IPR003477">
    <property type="entry name" value="PemK-like"/>
</dbReference>
<dbReference type="Pfam" id="PF02452">
    <property type="entry name" value="PemK_toxin"/>
    <property type="match status" value="1"/>
</dbReference>
<dbReference type="InterPro" id="IPR011067">
    <property type="entry name" value="Plasmid_toxin/cell-grow_inhib"/>
</dbReference>
<dbReference type="EMBL" id="CP036343">
    <property type="protein sequence ID" value="QDT91010.1"/>
    <property type="molecule type" value="Genomic_DNA"/>
</dbReference>